<keyword evidence="4" id="KW-1185">Reference proteome</keyword>
<dbReference type="AlphaFoldDB" id="C7QK45"/>
<proteinExistence type="predicted"/>
<feature type="chain" id="PRO_5038411580" evidence="1">
    <location>
        <begin position="31"/>
        <end position="229"/>
    </location>
</feature>
<sequence precursor="true">MIIGFSRKVGALLVAAVLALLAIGFSAAPAAASSKAAAGKAVTSKVVYITFDDGPSPVYTPKVLKVLAQYGVHATFFEVGQNVAAHPSVTTRVYRAGNSVQNHSWSHPDLRKLSASQFAYQVNATDRQIRAHTGYRPCCLRPPYGAVNGAVRSRTAALGKKIALWTVDPRDWSRPGASAIQARVLSHVRPGSVVLLHDGGGDRSQTVAALSGILRTLKARGYTFATWAR</sequence>
<dbReference type="KEGG" id="cai:Caci_6265"/>
<gene>
    <name evidence="3" type="ordered locus">Caci_6265</name>
</gene>
<dbReference type="InParanoid" id="C7QK45"/>
<dbReference type="InterPro" id="IPR002509">
    <property type="entry name" value="NODB_dom"/>
</dbReference>
<dbReference type="Proteomes" id="UP000000851">
    <property type="component" value="Chromosome"/>
</dbReference>
<dbReference type="InterPro" id="IPR011330">
    <property type="entry name" value="Glyco_hydro/deAcase_b/a-brl"/>
</dbReference>
<protein>
    <submittedName>
        <fullName evidence="3">Polysaccharide deacetylase</fullName>
    </submittedName>
</protein>
<organism evidence="3 4">
    <name type="scientific">Catenulispora acidiphila (strain DSM 44928 / JCM 14897 / NBRC 102108 / NRRL B-24433 / ID139908)</name>
    <dbReference type="NCBI Taxonomy" id="479433"/>
    <lineage>
        <taxon>Bacteria</taxon>
        <taxon>Bacillati</taxon>
        <taxon>Actinomycetota</taxon>
        <taxon>Actinomycetes</taxon>
        <taxon>Catenulisporales</taxon>
        <taxon>Catenulisporaceae</taxon>
        <taxon>Catenulispora</taxon>
    </lineage>
</organism>
<dbReference type="Gene3D" id="3.20.20.370">
    <property type="entry name" value="Glycoside hydrolase/deacetylase"/>
    <property type="match status" value="1"/>
</dbReference>
<dbReference type="GO" id="GO:0016810">
    <property type="term" value="F:hydrolase activity, acting on carbon-nitrogen (but not peptide) bonds"/>
    <property type="evidence" value="ECO:0007669"/>
    <property type="project" value="InterPro"/>
</dbReference>
<evidence type="ECO:0000313" key="4">
    <source>
        <dbReference type="Proteomes" id="UP000000851"/>
    </source>
</evidence>
<name>C7QK45_CATAD</name>
<dbReference type="InterPro" id="IPR050248">
    <property type="entry name" value="Polysacc_deacetylase_ArnD"/>
</dbReference>
<keyword evidence="1" id="KW-0732">Signal</keyword>
<dbReference type="eggNOG" id="COG0726">
    <property type="taxonomic scope" value="Bacteria"/>
</dbReference>
<evidence type="ECO:0000256" key="1">
    <source>
        <dbReference type="SAM" id="SignalP"/>
    </source>
</evidence>
<evidence type="ECO:0000259" key="2">
    <source>
        <dbReference type="PROSITE" id="PS51677"/>
    </source>
</evidence>
<dbReference type="RefSeq" id="WP_015794848.1">
    <property type="nucleotide sequence ID" value="NC_013131.1"/>
</dbReference>
<dbReference type="PROSITE" id="PS51677">
    <property type="entry name" value="NODB"/>
    <property type="match status" value="1"/>
</dbReference>
<feature type="signal peptide" evidence="1">
    <location>
        <begin position="1"/>
        <end position="30"/>
    </location>
</feature>
<feature type="domain" description="NodB homology" evidence="2">
    <location>
        <begin position="45"/>
        <end position="225"/>
    </location>
</feature>
<dbReference type="CDD" id="cd10917">
    <property type="entry name" value="CE4_NodB_like_6s_7s"/>
    <property type="match status" value="1"/>
</dbReference>
<dbReference type="Pfam" id="PF01522">
    <property type="entry name" value="Polysacc_deac_1"/>
    <property type="match status" value="1"/>
</dbReference>
<dbReference type="OrthoDB" id="3521160at2"/>
<dbReference type="EMBL" id="CP001700">
    <property type="protein sequence ID" value="ACU75119.1"/>
    <property type="molecule type" value="Genomic_DNA"/>
</dbReference>
<dbReference type="STRING" id="479433.Caci_6265"/>
<reference evidence="3 4" key="1">
    <citation type="journal article" date="2009" name="Stand. Genomic Sci.">
        <title>Complete genome sequence of Catenulispora acidiphila type strain (ID 139908).</title>
        <authorList>
            <person name="Copeland A."/>
            <person name="Lapidus A."/>
            <person name="Glavina Del Rio T."/>
            <person name="Nolan M."/>
            <person name="Lucas S."/>
            <person name="Chen F."/>
            <person name="Tice H."/>
            <person name="Cheng J.F."/>
            <person name="Bruce D."/>
            <person name="Goodwin L."/>
            <person name="Pitluck S."/>
            <person name="Mikhailova N."/>
            <person name="Pati A."/>
            <person name="Ivanova N."/>
            <person name="Mavromatis K."/>
            <person name="Chen A."/>
            <person name="Palaniappan K."/>
            <person name="Chain P."/>
            <person name="Land M."/>
            <person name="Hauser L."/>
            <person name="Chang Y.J."/>
            <person name="Jeffries C.D."/>
            <person name="Chertkov O."/>
            <person name="Brettin T."/>
            <person name="Detter J.C."/>
            <person name="Han C."/>
            <person name="Ali Z."/>
            <person name="Tindall B.J."/>
            <person name="Goker M."/>
            <person name="Bristow J."/>
            <person name="Eisen J.A."/>
            <person name="Markowitz V."/>
            <person name="Hugenholtz P."/>
            <person name="Kyrpides N.C."/>
            <person name="Klenk H.P."/>
        </authorList>
    </citation>
    <scope>NUCLEOTIDE SEQUENCE [LARGE SCALE GENOMIC DNA]</scope>
    <source>
        <strain evidence="4">DSM 44928 / JCM 14897 / NBRC 102108 / NRRL B-24433 / ID139908</strain>
    </source>
</reference>
<accession>C7QK45</accession>
<dbReference type="SUPFAM" id="SSF88713">
    <property type="entry name" value="Glycoside hydrolase/deacetylase"/>
    <property type="match status" value="1"/>
</dbReference>
<evidence type="ECO:0000313" key="3">
    <source>
        <dbReference type="EMBL" id="ACU75119.1"/>
    </source>
</evidence>
<dbReference type="HOGENOM" id="CLU_021264_0_0_11"/>
<dbReference type="GO" id="GO:0005975">
    <property type="term" value="P:carbohydrate metabolic process"/>
    <property type="evidence" value="ECO:0007669"/>
    <property type="project" value="InterPro"/>
</dbReference>
<dbReference type="PANTHER" id="PTHR10587">
    <property type="entry name" value="GLYCOSYL TRANSFERASE-RELATED"/>
    <property type="match status" value="1"/>
</dbReference>